<organism evidence="2 3">
    <name type="scientific">Papaver somniferum</name>
    <name type="common">Opium poppy</name>
    <dbReference type="NCBI Taxonomy" id="3469"/>
    <lineage>
        <taxon>Eukaryota</taxon>
        <taxon>Viridiplantae</taxon>
        <taxon>Streptophyta</taxon>
        <taxon>Embryophyta</taxon>
        <taxon>Tracheophyta</taxon>
        <taxon>Spermatophyta</taxon>
        <taxon>Magnoliopsida</taxon>
        <taxon>Ranunculales</taxon>
        <taxon>Papaveraceae</taxon>
        <taxon>Papaveroideae</taxon>
        <taxon>Papaver</taxon>
    </lineage>
</organism>
<feature type="region of interest" description="Disordered" evidence="1">
    <location>
        <begin position="57"/>
        <end position="84"/>
    </location>
</feature>
<name>A0A4Y7KAI9_PAPSO</name>
<gene>
    <name evidence="2" type="ORF">C5167_032156</name>
</gene>
<dbReference type="EMBL" id="CM010721">
    <property type="protein sequence ID" value="RZC68985.1"/>
    <property type="molecule type" value="Genomic_DNA"/>
</dbReference>
<reference evidence="2 3" key="1">
    <citation type="journal article" date="2018" name="Science">
        <title>The opium poppy genome and morphinan production.</title>
        <authorList>
            <person name="Guo L."/>
            <person name="Winzer T."/>
            <person name="Yang X."/>
            <person name="Li Y."/>
            <person name="Ning Z."/>
            <person name="He Z."/>
            <person name="Teodor R."/>
            <person name="Lu Y."/>
            <person name="Bowser T.A."/>
            <person name="Graham I.A."/>
            <person name="Ye K."/>
        </authorList>
    </citation>
    <scope>NUCLEOTIDE SEQUENCE [LARGE SCALE GENOMIC DNA]</scope>
    <source>
        <strain evidence="3">cv. HN1</strain>
        <tissue evidence="2">Leaves</tissue>
    </source>
</reference>
<accession>A0A4Y7KAI9</accession>
<feature type="compositionally biased region" description="Basic residues" evidence="1">
    <location>
        <begin position="67"/>
        <end position="78"/>
    </location>
</feature>
<dbReference type="Gramene" id="RZC68985">
    <property type="protein sequence ID" value="RZC68985"/>
    <property type="gene ID" value="C5167_032156"/>
</dbReference>
<evidence type="ECO:0000313" key="3">
    <source>
        <dbReference type="Proteomes" id="UP000316621"/>
    </source>
</evidence>
<evidence type="ECO:0000256" key="1">
    <source>
        <dbReference type="SAM" id="MobiDB-lite"/>
    </source>
</evidence>
<dbReference type="Proteomes" id="UP000316621">
    <property type="component" value="Chromosome 7"/>
</dbReference>
<protein>
    <submittedName>
        <fullName evidence="2">Uncharacterized protein</fullName>
    </submittedName>
</protein>
<evidence type="ECO:0000313" key="2">
    <source>
        <dbReference type="EMBL" id="RZC68985.1"/>
    </source>
</evidence>
<sequence>MHNYIYQTSNHRKIVRNSVTGPEFGIPSSTTSSTTGEFVTKLIQLNKEKMQKQRWEASMQVENIRTSKTKGTKTRKNTSKMDRDLDYAPIEDRLIVTDLGKEKYLATPEN</sequence>
<proteinExistence type="predicted"/>
<keyword evidence="3" id="KW-1185">Reference proteome</keyword>
<dbReference type="AlphaFoldDB" id="A0A4Y7KAI9"/>